<dbReference type="PROSITE" id="PS51186">
    <property type="entry name" value="GNAT"/>
    <property type="match status" value="1"/>
</dbReference>
<dbReference type="EMBL" id="ASJR01000022">
    <property type="protein sequence ID" value="ERP31036.1"/>
    <property type="molecule type" value="Genomic_DNA"/>
</dbReference>
<dbReference type="SUPFAM" id="SSF55729">
    <property type="entry name" value="Acyl-CoA N-acyltransferases (Nat)"/>
    <property type="match status" value="1"/>
</dbReference>
<reference evidence="2 3" key="1">
    <citation type="journal article" date="2013" name="Environ. Microbiol.">
        <title>Genome analysis of Chitinivibrio alkaliphilus gen. nov., sp. nov., a novel extremely haloalkaliphilic anaerobic chitinolytic bacterium from the candidate phylum Termite Group 3.</title>
        <authorList>
            <person name="Sorokin D.Y."/>
            <person name="Gumerov V.M."/>
            <person name="Rakitin A.L."/>
            <person name="Beletsky A.V."/>
            <person name="Damste J.S."/>
            <person name="Muyzer G."/>
            <person name="Mardanov A.V."/>
            <person name="Ravin N.V."/>
        </authorList>
    </citation>
    <scope>NUCLEOTIDE SEQUENCE [LARGE SCALE GENOMIC DNA]</scope>
    <source>
        <strain evidence="2 3">ACht1</strain>
    </source>
</reference>
<protein>
    <submittedName>
        <fullName evidence="2">GNAT family acetyltransferase</fullName>
    </submittedName>
</protein>
<evidence type="ECO:0000259" key="1">
    <source>
        <dbReference type="PROSITE" id="PS51186"/>
    </source>
</evidence>
<dbReference type="GO" id="GO:0016747">
    <property type="term" value="F:acyltransferase activity, transferring groups other than amino-acyl groups"/>
    <property type="evidence" value="ECO:0007669"/>
    <property type="project" value="InterPro"/>
</dbReference>
<evidence type="ECO:0000313" key="3">
    <source>
        <dbReference type="Proteomes" id="UP000017148"/>
    </source>
</evidence>
<dbReference type="AlphaFoldDB" id="U7D631"/>
<sequence>MSVRIVPLSLCAPREIRMVFMWRSNPFVSQQMGYDEPLTFTDHMRHVAWVRHRDDVFCYLVYQKGIPQGVISLYIQKNSVAEAGVYKNPDLQKQGGVGFFLMQLLMDEAERRLVQRLVLRVLVTNRTAQKLYEKCGFVPFQRDDTEILYIRTMCGVSHDRA</sequence>
<dbReference type="InterPro" id="IPR000182">
    <property type="entry name" value="GNAT_dom"/>
</dbReference>
<organism evidence="2 3">
    <name type="scientific">Chitinivibrio alkaliphilus ACht1</name>
    <dbReference type="NCBI Taxonomy" id="1313304"/>
    <lineage>
        <taxon>Bacteria</taxon>
        <taxon>Pseudomonadati</taxon>
        <taxon>Fibrobacterota</taxon>
        <taxon>Chitinivibrionia</taxon>
        <taxon>Chitinivibrionales</taxon>
        <taxon>Chitinivibrionaceae</taxon>
        <taxon>Chitinivibrio</taxon>
    </lineage>
</organism>
<keyword evidence="2" id="KW-0808">Transferase</keyword>
<dbReference type="Pfam" id="PF00583">
    <property type="entry name" value="Acetyltransf_1"/>
    <property type="match status" value="1"/>
</dbReference>
<name>U7D631_9BACT</name>
<proteinExistence type="predicted"/>
<dbReference type="eggNOG" id="COG1670">
    <property type="taxonomic scope" value="Bacteria"/>
</dbReference>
<gene>
    <name evidence="2" type="ORF">CALK_2114</name>
</gene>
<feature type="domain" description="N-acetyltransferase" evidence="1">
    <location>
        <begin position="6"/>
        <end position="154"/>
    </location>
</feature>
<accession>U7D631</accession>
<dbReference type="Gene3D" id="3.40.630.30">
    <property type="match status" value="1"/>
</dbReference>
<dbReference type="InterPro" id="IPR016181">
    <property type="entry name" value="Acyl_CoA_acyltransferase"/>
</dbReference>
<dbReference type="STRING" id="1313304.CALK_2114"/>
<evidence type="ECO:0000313" key="2">
    <source>
        <dbReference type="EMBL" id="ERP31036.1"/>
    </source>
</evidence>
<dbReference type="CDD" id="cd04301">
    <property type="entry name" value="NAT_SF"/>
    <property type="match status" value="1"/>
</dbReference>
<dbReference type="RefSeq" id="WP_022637519.1">
    <property type="nucleotide sequence ID" value="NZ_ASJR01000022.1"/>
</dbReference>
<keyword evidence="3" id="KW-1185">Reference proteome</keyword>
<dbReference type="Proteomes" id="UP000017148">
    <property type="component" value="Unassembled WGS sequence"/>
</dbReference>
<comment type="caution">
    <text evidence="2">The sequence shown here is derived from an EMBL/GenBank/DDBJ whole genome shotgun (WGS) entry which is preliminary data.</text>
</comment>
<dbReference type="OrthoDB" id="5396834at2"/>